<dbReference type="InterPro" id="IPR019874">
    <property type="entry name" value="RF_methyltr_PrmC"/>
</dbReference>
<feature type="domain" description="Methyltransferase small" evidence="6">
    <location>
        <begin position="108"/>
        <end position="198"/>
    </location>
</feature>
<accession>A0A266Q9Y5</accession>
<evidence type="ECO:0000313" key="8">
    <source>
        <dbReference type="EMBL" id="OZY86707.1"/>
    </source>
</evidence>
<gene>
    <name evidence="5" type="primary">prmC</name>
    <name evidence="8" type="ORF">CBP51_06745</name>
</gene>
<dbReference type="GO" id="GO:0003676">
    <property type="term" value="F:nucleic acid binding"/>
    <property type="evidence" value="ECO:0007669"/>
    <property type="project" value="InterPro"/>
</dbReference>
<dbReference type="Gene3D" id="1.10.8.10">
    <property type="entry name" value="DNA helicase RuvA subunit, C-terminal domain"/>
    <property type="match status" value="1"/>
</dbReference>
<comment type="similarity">
    <text evidence="5">Belongs to the protein N5-glutamine methyltransferase family. PrmC subfamily.</text>
</comment>
<dbReference type="EC" id="2.1.1.297" evidence="5"/>
<feature type="binding site" evidence="5">
    <location>
        <position position="190"/>
    </location>
    <ligand>
        <name>S-adenosyl-L-methionine</name>
        <dbReference type="ChEBI" id="CHEBI:59789"/>
    </ligand>
</feature>
<dbReference type="Pfam" id="PF17827">
    <property type="entry name" value="PrmC_N"/>
    <property type="match status" value="1"/>
</dbReference>
<keyword evidence="9" id="KW-1185">Reference proteome</keyword>
<evidence type="ECO:0000256" key="2">
    <source>
        <dbReference type="ARBA" id="ARBA00022679"/>
    </source>
</evidence>
<dbReference type="GO" id="GO:0102559">
    <property type="term" value="F:peptide chain release factor N(5)-glutamine methyltransferase activity"/>
    <property type="evidence" value="ECO:0007669"/>
    <property type="project" value="UniProtKB-EC"/>
</dbReference>
<reference evidence="9" key="1">
    <citation type="submission" date="2017-05" db="EMBL/GenBank/DDBJ databases">
        <authorList>
            <person name="Barney B.M."/>
        </authorList>
    </citation>
    <scope>NUCLEOTIDE SEQUENCE [LARGE SCALE GENOMIC DNA]</scope>
    <source>
        <strain evidence="9">PSBB022</strain>
    </source>
</reference>
<keyword evidence="1 5" id="KW-0489">Methyltransferase</keyword>
<dbReference type="InterPro" id="IPR007848">
    <property type="entry name" value="Small_mtfrase_dom"/>
</dbReference>
<dbReference type="PROSITE" id="PS00092">
    <property type="entry name" value="N6_MTASE"/>
    <property type="match status" value="1"/>
</dbReference>
<dbReference type="Gene3D" id="3.40.50.150">
    <property type="entry name" value="Vaccinia Virus protein VP39"/>
    <property type="match status" value="1"/>
</dbReference>
<evidence type="ECO:0000256" key="1">
    <source>
        <dbReference type="ARBA" id="ARBA00022603"/>
    </source>
</evidence>
<evidence type="ECO:0000313" key="9">
    <source>
        <dbReference type="Proteomes" id="UP000216101"/>
    </source>
</evidence>
<dbReference type="PANTHER" id="PTHR18895">
    <property type="entry name" value="HEMK METHYLTRANSFERASE"/>
    <property type="match status" value="1"/>
</dbReference>
<dbReference type="CDD" id="cd02440">
    <property type="entry name" value="AdoMet_MTases"/>
    <property type="match status" value="1"/>
</dbReference>
<dbReference type="Proteomes" id="UP000216101">
    <property type="component" value="Unassembled WGS sequence"/>
</dbReference>
<dbReference type="EMBL" id="NHNI01000001">
    <property type="protein sequence ID" value="OZY86707.1"/>
    <property type="molecule type" value="Genomic_DNA"/>
</dbReference>
<comment type="function">
    <text evidence="5">Methylates the class 1 translation termination release factors RF1/PrfA and RF2/PrfB on the glutamine residue of the universally conserved GGQ motif.</text>
</comment>
<keyword evidence="3 5" id="KW-0949">S-adenosyl-L-methionine</keyword>
<keyword evidence="2 5" id="KW-0808">Transferase</keyword>
<dbReference type="NCBIfam" id="TIGR03534">
    <property type="entry name" value="RF_mod_PrmC"/>
    <property type="match status" value="1"/>
</dbReference>
<dbReference type="NCBIfam" id="TIGR00536">
    <property type="entry name" value="hemK_fam"/>
    <property type="match status" value="1"/>
</dbReference>
<evidence type="ECO:0000256" key="5">
    <source>
        <dbReference type="HAMAP-Rule" id="MF_02126"/>
    </source>
</evidence>
<evidence type="ECO:0000259" key="7">
    <source>
        <dbReference type="Pfam" id="PF17827"/>
    </source>
</evidence>
<feature type="binding site" evidence="5">
    <location>
        <begin position="124"/>
        <end position="128"/>
    </location>
    <ligand>
        <name>S-adenosyl-L-methionine</name>
        <dbReference type="ChEBI" id="CHEBI:59789"/>
    </ligand>
</feature>
<organism evidence="8 9">
    <name type="scientific">Cellvibrio mixtus</name>
    <dbReference type="NCBI Taxonomy" id="39650"/>
    <lineage>
        <taxon>Bacteria</taxon>
        <taxon>Pseudomonadati</taxon>
        <taxon>Pseudomonadota</taxon>
        <taxon>Gammaproteobacteria</taxon>
        <taxon>Cellvibrionales</taxon>
        <taxon>Cellvibrionaceae</taxon>
        <taxon>Cellvibrio</taxon>
    </lineage>
</organism>
<dbReference type="FunFam" id="3.40.50.150:FF:000053">
    <property type="entry name" value="Release factor glutamine methyltransferase"/>
    <property type="match status" value="1"/>
</dbReference>
<dbReference type="InterPro" id="IPR002052">
    <property type="entry name" value="DNA_methylase_N6_adenine_CS"/>
</dbReference>
<sequence length="285" mass="31862">MHSLSVAQCLQLARELESISDSARLDIELILCHILQKNRTWLFTWPEALLTPVQADRFQVFFNRRKSGEPVAHIIGQREFWSLPLAVNNSTLIPRPDTELLVETVLDLFAQDAPQQARRALDLGTGTGAIILAIASEKPHWKLLGVDFSADAVALAEYNRAALGLSHVAIAQSNWFEHVGAQLFDVIVSNPPYIDPQDPHLTQGDVRFEPLSALIADNQGLADIEHIVAQAGHYLQAQGWLLVEHGYDQAQRVRDLFTQRGFVQVETRRDLGGNERITLGRKSQE</sequence>
<protein>
    <recommendedName>
        <fullName evidence="5">Release factor glutamine methyltransferase</fullName>
        <shortName evidence="5">RF MTase</shortName>
        <ecNumber evidence="5">2.1.1.297</ecNumber>
    </recommendedName>
    <alternativeName>
        <fullName evidence="5">N5-glutamine methyltransferase PrmC</fullName>
    </alternativeName>
    <alternativeName>
        <fullName evidence="5">Protein-(glutamine-N5) MTase PrmC</fullName>
    </alternativeName>
    <alternativeName>
        <fullName evidence="5">Protein-glutamine N-methyltransferase PrmC</fullName>
    </alternativeName>
</protein>
<feature type="domain" description="Release factor glutamine methyltransferase N-terminal" evidence="7">
    <location>
        <begin position="13"/>
        <end position="76"/>
    </location>
</feature>
<dbReference type="PANTHER" id="PTHR18895:SF74">
    <property type="entry name" value="MTRF1L RELEASE FACTOR GLUTAMINE METHYLTRANSFERASE"/>
    <property type="match status" value="1"/>
</dbReference>
<feature type="binding site" evidence="5">
    <location>
        <position position="175"/>
    </location>
    <ligand>
        <name>S-adenosyl-L-methionine</name>
        <dbReference type="ChEBI" id="CHEBI:59789"/>
    </ligand>
</feature>
<proteinExistence type="inferred from homology"/>
<comment type="caution">
    <text evidence="8">The sequence shown here is derived from an EMBL/GenBank/DDBJ whole genome shotgun (WGS) entry which is preliminary data.</text>
</comment>
<evidence type="ECO:0000256" key="3">
    <source>
        <dbReference type="ARBA" id="ARBA00022691"/>
    </source>
</evidence>
<dbReference type="Pfam" id="PF05175">
    <property type="entry name" value="MTS"/>
    <property type="match status" value="1"/>
</dbReference>
<dbReference type="AlphaFoldDB" id="A0A266Q9Y5"/>
<dbReference type="InterPro" id="IPR040758">
    <property type="entry name" value="PrmC_N"/>
</dbReference>
<feature type="binding site" evidence="5">
    <location>
        <begin position="190"/>
        <end position="193"/>
    </location>
    <ligand>
        <name>substrate</name>
    </ligand>
</feature>
<dbReference type="InterPro" id="IPR004556">
    <property type="entry name" value="HemK-like"/>
</dbReference>
<evidence type="ECO:0000259" key="6">
    <source>
        <dbReference type="Pfam" id="PF05175"/>
    </source>
</evidence>
<dbReference type="SUPFAM" id="SSF53335">
    <property type="entry name" value="S-adenosyl-L-methionine-dependent methyltransferases"/>
    <property type="match status" value="1"/>
</dbReference>
<dbReference type="InterPro" id="IPR029063">
    <property type="entry name" value="SAM-dependent_MTases_sf"/>
</dbReference>
<name>A0A266Q9Y5_9GAMM</name>
<dbReference type="RefSeq" id="WP_094984319.1">
    <property type="nucleotide sequence ID" value="NZ_NHNI01000001.1"/>
</dbReference>
<comment type="catalytic activity">
    <reaction evidence="4 5">
        <text>L-glutaminyl-[peptide chain release factor] + S-adenosyl-L-methionine = N(5)-methyl-L-glutaminyl-[peptide chain release factor] + S-adenosyl-L-homocysteine + H(+)</text>
        <dbReference type="Rhea" id="RHEA:42896"/>
        <dbReference type="Rhea" id="RHEA-COMP:10271"/>
        <dbReference type="Rhea" id="RHEA-COMP:10272"/>
        <dbReference type="ChEBI" id="CHEBI:15378"/>
        <dbReference type="ChEBI" id="CHEBI:30011"/>
        <dbReference type="ChEBI" id="CHEBI:57856"/>
        <dbReference type="ChEBI" id="CHEBI:59789"/>
        <dbReference type="ChEBI" id="CHEBI:61891"/>
        <dbReference type="EC" id="2.1.1.297"/>
    </reaction>
</comment>
<dbReference type="InterPro" id="IPR050320">
    <property type="entry name" value="N5-glutamine_MTase"/>
</dbReference>
<feature type="binding site" evidence="5">
    <location>
        <position position="147"/>
    </location>
    <ligand>
        <name>S-adenosyl-L-methionine</name>
        <dbReference type="ChEBI" id="CHEBI:59789"/>
    </ligand>
</feature>
<dbReference type="HAMAP" id="MF_02126">
    <property type="entry name" value="RF_methyltr_PrmC"/>
    <property type="match status" value="1"/>
</dbReference>
<evidence type="ECO:0000256" key="4">
    <source>
        <dbReference type="ARBA" id="ARBA00048391"/>
    </source>
</evidence>
<dbReference type="GO" id="GO:0032259">
    <property type="term" value="P:methylation"/>
    <property type="evidence" value="ECO:0007669"/>
    <property type="project" value="UniProtKB-KW"/>
</dbReference>